<dbReference type="Proteomes" id="UP001054945">
    <property type="component" value="Unassembled WGS sequence"/>
</dbReference>
<evidence type="ECO:0000313" key="2">
    <source>
        <dbReference type="Proteomes" id="UP001054945"/>
    </source>
</evidence>
<accession>A0AAV4WRF6</accession>
<evidence type="ECO:0000313" key="1">
    <source>
        <dbReference type="EMBL" id="GIY84515.1"/>
    </source>
</evidence>
<dbReference type="AlphaFoldDB" id="A0AAV4WRF6"/>
<reference evidence="1 2" key="1">
    <citation type="submission" date="2021-06" db="EMBL/GenBank/DDBJ databases">
        <title>Caerostris extrusa draft genome.</title>
        <authorList>
            <person name="Kono N."/>
            <person name="Arakawa K."/>
        </authorList>
    </citation>
    <scope>NUCLEOTIDE SEQUENCE [LARGE SCALE GENOMIC DNA]</scope>
</reference>
<protein>
    <submittedName>
        <fullName evidence="1">Uncharacterized protein</fullName>
    </submittedName>
</protein>
<proteinExistence type="predicted"/>
<comment type="caution">
    <text evidence="1">The sequence shown here is derived from an EMBL/GenBank/DDBJ whole genome shotgun (WGS) entry which is preliminary data.</text>
</comment>
<gene>
    <name evidence="1" type="ORF">CEXT_378881</name>
</gene>
<sequence>METSYVFEQVFFFFSLRCQIKKERKTSILANSFTVKTGWYNSEKGREGASFDLKMYTIVTTKSSYANETIGVKGIECYVTNTEQGSLVRELPFCAYHGIQQRRVMCWWNTLLLKNSFWTTNYVLQPWL</sequence>
<organism evidence="1 2">
    <name type="scientific">Caerostris extrusa</name>
    <name type="common">Bark spider</name>
    <name type="synonym">Caerostris bankana</name>
    <dbReference type="NCBI Taxonomy" id="172846"/>
    <lineage>
        <taxon>Eukaryota</taxon>
        <taxon>Metazoa</taxon>
        <taxon>Ecdysozoa</taxon>
        <taxon>Arthropoda</taxon>
        <taxon>Chelicerata</taxon>
        <taxon>Arachnida</taxon>
        <taxon>Araneae</taxon>
        <taxon>Araneomorphae</taxon>
        <taxon>Entelegynae</taxon>
        <taxon>Araneoidea</taxon>
        <taxon>Araneidae</taxon>
        <taxon>Caerostris</taxon>
    </lineage>
</organism>
<keyword evidence="2" id="KW-1185">Reference proteome</keyword>
<name>A0AAV4WRF6_CAEEX</name>
<dbReference type="EMBL" id="BPLR01016524">
    <property type="protein sequence ID" value="GIY84515.1"/>
    <property type="molecule type" value="Genomic_DNA"/>
</dbReference>